<keyword evidence="2" id="KW-1185">Reference proteome</keyword>
<protein>
    <submittedName>
        <fullName evidence="1">2'-5' RNA ligase family protein</fullName>
    </submittedName>
</protein>
<reference evidence="1 2" key="1">
    <citation type="journal article" date="2019" name="Microb. Cell Fact.">
        <title>Exploring novel herbicidin analogues by transcriptional regulator overexpression and MS/MS molecular networking.</title>
        <authorList>
            <person name="Shi Y."/>
            <person name="Gu R."/>
            <person name="Li Y."/>
            <person name="Wang X."/>
            <person name="Ren W."/>
            <person name="Li X."/>
            <person name="Wang L."/>
            <person name="Xie Y."/>
            <person name="Hong B."/>
        </authorList>
    </citation>
    <scope>NUCLEOTIDE SEQUENCE [LARGE SCALE GENOMIC DNA]</scope>
    <source>
        <strain evidence="1 2">US-43</strain>
    </source>
</reference>
<proteinExistence type="predicted"/>
<dbReference type="Pfam" id="PF13563">
    <property type="entry name" value="2_5_RNA_ligase2"/>
    <property type="match status" value="1"/>
</dbReference>
<evidence type="ECO:0000313" key="1">
    <source>
        <dbReference type="EMBL" id="KAB7835753.1"/>
    </source>
</evidence>
<dbReference type="Proteomes" id="UP000327000">
    <property type="component" value="Unassembled WGS sequence"/>
</dbReference>
<dbReference type="InterPro" id="IPR009097">
    <property type="entry name" value="Cyclic_Pdiesterase"/>
</dbReference>
<dbReference type="RefSeq" id="WP_152265210.1">
    <property type="nucleotide sequence ID" value="NZ_VOKX01000106.1"/>
</dbReference>
<sequence length="386" mass="43587">METFFSPRRTWPDGPYLHFLITFDDPQYRCFVDAHRPLLASYGDRLGAVPPQWLHSTVQGVHHPLSREQVEQAVEAVRHTLAWDVGPMSVQLGPVWPGPSAVTVAMYPEQQLAHLNAKVRETLSKVDGIRLREADERFWPHSTAAYYRSPDVHDAKFNRSVRAVRPDRVDVTVQRVDAVYLHQDVERGYYRWDHLASLPLCGTPRITVKERLDELCQQAAREGSDLWREAWERAVAVVEPGLGREEISVGVPYRTGAAYADGAGTLAIAFYMLARETGAAISSITRQQVEDLAWPYKGTGLSTPPLSKRWTALLEALGHRADDPDDPVMVRWRALCYDHPEPDPDYDDASTYRVGHAGETGLQVLLAPFNRERVRIERLPGLAEEP</sequence>
<dbReference type="SUPFAM" id="SSF55144">
    <property type="entry name" value="LigT-like"/>
    <property type="match status" value="1"/>
</dbReference>
<evidence type="ECO:0000313" key="2">
    <source>
        <dbReference type="Proteomes" id="UP000327000"/>
    </source>
</evidence>
<comment type="caution">
    <text evidence="1">The sequence shown here is derived from an EMBL/GenBank/DDBJ whole genome shotgun (WGS) entry which is preliminary data.</text>
</comment>
<gene>
    <name evidence="1" type="ORF">FRZ00_26400</name>
</gene>
<accession>A0A5N5W314</accession>
<dbReference type="Gene3D" id="3.90.1140.10">
    <property type="entry name" value="Cyclic phosphodiesterase"/>
    <property type="match status" value="1"/>
</dbReference>
<dbReference type="AlphaFoldDB" id="A0A5N5W314"/>
<name>A0A5N5W314_STRMB</name>
<dbReference type="OrthoDB" id="4082690at2"/>
<dbReference type="EMBL" id="VOKX01000106">
    <property type="protein sequence ID" value="KAB7835753.1"/>
    <property type="molecule type" value="Genomic_DNA"/>
</dbReference>
<keyword evidence="1" id="KW-0436">Ligase</keyword>
<dbReference type="GO" id="GO:0016874">
    <property type="term" value="F:ligase activity"/>
    <property type="evidence" value="ECO:0007669"/>
    <property type="project" value="UniProtKB-KW"/>
</dbReference>
<organism evidence="1 2">
    <name type="scientific">Streptomyces mobaraensis</name>
    <name type="common">Streptoverticillium mobaraense</name>
    <dbReference type="NCBI Taxonomy" id="35621"/>
    <lineage>
        <taxon>Bacteria</taxon>
        <taxon>Bacillati</taxon>
        <taxon>Actinomycetota</taxon>
        <taxon>Actinomycetes</taxon>
        <taxon>Kitasatosporales</taxon>
        <taxon>Streptomycetaceae</taxon>
        <taxon>Streptomyces</taxon>
    </lineage>
</organism>